<proteinExistence type="inferred from homology"/>
<evidence type="ECO:0000256" key="3">
    <source>
        <dbReference type="SAM" id="Phobius"/>
    </source>
</evidence>
<reference evidence="5 6" key="1">
    <citation type="journal article" date="2009" name="PLoS ONE">
        <title>Complete genome sequence of the aerobic CO-oxidizing thermophile Thermomicrobium roseum.</title>
        <authorList>
            <person name="Wu D."/>
            <person name="Raymond J."/>
            <person name="Wu M."/>
            <person name="Chatterji S."/>
            <person name="Ren Q."/>
            <person name="Graham J.E."/>
            <person name="Bryant D.A."/>
            <person name="Robb F."/>
            <person name="Colman A."/>
            <person name="Tallon L.J."/>
            <person name="Badger J.H."/>
            <person name="Madupu R."/>
            <person name="Ward N.L."/>
            <person name="Eisen J.A."/>
        </authorList>
    </citation>
    <scope>NUCLEOTIDE SEQUENCE [LARGE SCALE GENOMIC DNA]</scope>
    <source>
        <strain evidence="6">ATCC 27502 / DSM 5159 / P-2</strain>
    </source>
</reference>
<dbReference type="Proteomes" id="UP000000447">
    <property type="component" value="Chromosome"/>
</dbReference>
<dbReference type="KEGG" id="tro:trd_0544"/>
<evidence type="ECO:0000256" key="2">
    <source>
        <dbReference type="SAM" id="MobiDB-lite"/>
    </source>
</evidence>
<dbReference type="HOGENOM" id="CLU_016455_12_0_0"/>
<evidence type="ECO:0000313" key="5">
    <source>
        <dbReference type="EMBL" id="ACM04500.1"/>
    </source>
</evidence>
<dbReference type="OrthoDB" id="305468at2"/>
<feature type="transmembrane region" description="Helical" evidence="3">
    <location>
        <begin position="51"/>
        <end position="76"/>
    </location>
</feature>
<dbReference type="InterPro" id="IPR050922">
    <property type="entry name" value="LytR/CpsA/Psr_CW_biosynth"/>
</dbReference>
<keyword evidence="3" id="KW-1133">Transmembrane helix</keyword>
<dbReference type="RefSeq" id="WP_012641948.1">
    <property type="nucleotide sequence ID" value="NC_011959.1"/>
</dbReference>
<dbReference type="EMBL" id="CP001275">
    <property type="protein sequence ID" value="ACM04500.1"/>
    <property type="molecule type" value="Genomic_DNA"/>
</dbReference>
<gene>
    <name evidence="5" type="ordered locus">trd_0544</name>
</gene>
<dbReference type="Pfam" id="PF03816">
    <property type="entry name" value="LytR_cpsA_psr"/>
    <property type="match status" value="1"/>
</dbReference>
<feature type="compositionally biased region" description="Low complexity" evidence="2">
    <location>
        <begin position="414"/>
        <end position="444"/>
    </location>
</feature>
<dbReference type="PANTHER" id="PTHR33392">
    <property type="entry name" value="POLYISOPRENYL-TEICHOIC ACID--PEPTIDOGLYCAN TEICHOIC ACID TRANSFERASE TAGU"/>
    <property type="match status" value="1"/>
</dbReference>
<feature type="region of interest" description="Disordered" evidence="2">
    <location>
        <begin position="25"/>
        <end position="45"/>
    </location>
</feature>
<feature type="region of interest" description="Disordered" evidence="2">
    <location>
        <begin position="376"/>
        <end position="484"/>
    </location>
</feature>
<sequence>MTSDRPPDGSLPPTRFTARQLRAARQGSFESLDAPESVPPRPSRRRVSLPALAATLLLVIVAGIAAYLAPLAWASWRAYQRVFTTPIPRANVTINAQGTPEVVLVSPNDPAIQLPDWDKKDRINVLLLGVDRREAGDVPRADTIIVVTIDPLTKDVGMLSIPRDLLVTIPGYGQEKINAAYPLGMSSPLTGPGLLRATIEYNFGIPIHYYAEVDFEGFVRIVDTLGGVVVDVPAPIKDDEYPGEDYNYTRVYFAPGLQHMDGRTALRYVRTRHDDNDFSRGYRQQQVLRALREQGLRLDLLRKAPQLVDALADTVRTDLSPQQVLALAKLGSEIPRERIRSFTLLEATTSYWEPGQPFYLIPNWPAIQAILDEMFPPREGQPRPRVRSTTVAPPAQPLAPDLVEPVQTPPPEVQAPVQPQPTETAPVETEPTPSTPTPGTQLTPTLPPATPTPHGMHTPVPTVVPTAESTTPEATPTPEGTPTP</sequence>
<feature type="compositionally biased region" description="Low complexity" evidence="2">
    <location>
        <begin position="465"/>
        <end position="478"/>
    </location>
</feature>
<organism evidence="5 6">
    <name type="scientific">Thermomicrobium roseum (strain ATCC 27502 / DSM 5159 / P-2)</name>
    <dbReference type="NCBI Taxonomy" id="309801"/>
    <lineage>
        <taxon>Bacteria</taxon>
        <taxon>Pseudomonadati</taxon>
        <taxon>Thermomicrobiota</taxon>
        <taxon>Thermomicrobia</taxon>
        <taxon>Thermomicrobiales</taxon>
        <taxon>Thermomicrobiaceae</taxon>
        <taxon>Thermomicrobium</taxon>
    </lineage>
</organism>
<dbReference type="eggNOG" id="COG1316">
    <property type="taxonomic scope" value="Bacteria"/>
</dbReference>
<dbReference type="AlphaFoldDB" id="B9KYJ8"/>
<dbReference type="Gene3D" id="3.40.630.190">
    <property type="entry name" value="LCP protein"/>
    <property type="match status" value="1"/>
</dbReference>
<comment type="similarity">
    <text evidence="1">Belongs to the LytR/CpsA/Psr (LCP) family.</text>
</comment>
<keyword evidence="3" id="KW-0472">Membrane</keyword>
<feature type="domain" description="Cell envelope-related transcriptional attenuator" evidence="4">
    <location>
        <begin position="140"/>
        <end position="294"/>
    </location>
</feature>
<protein>
    <submittedName>
        <fullName evidence="5">Probable transcription regulator</fullName>
    </submittedName>
</protein>
<keyword evidence="3" id="KW-0812">Transmembrane</keyword>
<dbReference type="NCBIfam" id="TIGR00350">
    <property type="entry name" value="lytR_cpsA_psr"/>
    <property type="match status" value="1"/>
</dbReference>
<keyword evidence="6" id="KW-1185">Reference proteome</keyword>
<accession>B9KYJ8</accession>
<evidence type="ECO:0000259" key="4">
    <source>
        <dbReference type="Pfam" id="PF03816"/>
    </source>
</evidence>
<name>B9KYJ8_THERP</name>
<evidence type="ECO:0000313" key="6">
    <source>
        <dbReference type="Proteomes" id="UP000000447"/>
    </source>
</evidence>
<dbReference type="InterPro" id="IPR004474">
    <property type="entry name" value="LytR_CpsA_psr"/>
</dbReference>
<dbReference type="PANTHER" id="PTHR33392:SF6">
    <property type="entry name" value="POLYISOPRENYL-TEICHOIC ACID--PEPTIDOGLYCAN TEICHOIC ACID TRANSFERASE TAGU"/>
    <property type="match status" value="1"/>
</dbReference>
<dbReference type="STRING" id="309801.trd_0544"/>
<evidence type="ECO:0000256" key="1">
    <source>
        <dbReference type="ARBA" id="ARBA00006068"/>
    </source>
</evidence>